<dbReference type="KEGG" id="fcy:FRACYDRAFT_249275"/>
<dbReference type="EMBL" id="KV784378">
    <property type="protein sequence ID" value="OEU08932.1"/>
    <property type="molecule type" value="Genomic_DNA"/>
</dbReference>
<evidence type="ECO:0000256" key="1">
    <source>
        <dbReference type="SAM" id="SignalP"/>
    </source>
</evidence>
<proteinExistence type="predicted"/>
<protein>
    <submittedName>
        <fullName evidence="2">Uncharacterized protein</fullName>
    </submittedName>
</protein>
<organism evidence="2 3">
    <name type="scientific">Fragilariopsis cylindrus CCMP1102</name>
    <dbReference type="NCBI Taxonomy" id="635003"/>
    <lineage>
        <taxon>Eukaryota</taxon>
        <taxon>Sar</taxon>
        <taxon>Stramenopiles</taxon>
        <taxon>Ochrophyta</taxon>
        <taxon>Bacillariophyta</taxon>
        <taxon>Bacillariophyceae</taxon>
        <taxon>Bacillariophycidae</taxon>
        <taxon>Bacillariales</taxon>
        <taxon>Bacillariaceae</taxon>
        <taxon>Fragilariopsis</taxon>
    </lineage>
</organism>
<feature type="signal peptide" evidence="1">
    <location>
        <begin position="1"/>
        <end position="20"/>
    </location>
</feature>
<dbReference type="InParanoid" id="A0A1E7ESS6"/>
<reference evidence="2 3" key="1">
    <citation type="submission" date="2016-09" db="EMBL/GenBank/DDBJ databases">
        <title>Extensive genetic diversity and differential bi-allelic expression allows diatom success in the polar Southern Ocean.</title>
        <authorList>
            <consortium name="DOE Joint Genome Institute"/>
            <person name="Mock T."/>
            <person name="Otillar R.P."/>
            <person name="Strauss J."/>
            <person name="Dupont C."/>
            <person name="Frickenhaus S."/>
            <person name="Maumus F."/>
            <person name="Mcmullan M."/>
            <person name="Sanges R."/>
            <person name="Schmutz J."/>
            <person name="Toseland A."/>
            <person name="Valas R."/>
            <person name="Veluchamy A."/>
            <person name="Ward B.J."/>
            <person name="Allen A."/>
            <person name="Barry K."/>
            <person name="Falciatore A."/>
            <person name="Ferrante M."/>
            <person name="Fortunato A.E."/>
            <person name="Gloeckner G."/>
            <person name="Gruber A."/>
            <person name="Hipkin R."/>
            <person name="Janech M."/>
            <person name="Kroth P."/>
            <person name="Leese F."/>
            <person name="Lindquist E."/>
            <person name="Lyon B.R."/>
            <person name="Martin J."/>
            <person name="Mayer C."/>
            <person name="Parker M."/>
            <person name="Quesneville H."/>
            <person name="Raymond J."/>
            <person name="Uhlig C."/>
            <person name="Valentin K.U."/>
            <person name="Worden A.Z."/>
            <person name="Armbrust E.V."/>
            <person name="Bowler C."/>
            <person name="Green B."/>
            <person name="Moulton V."/>
            <person name="Van Oosterhout C."/>
            <person name="Grigoriev I."/>
        </authorList>
    </citation>
    <scope>NUCLEOTIDE SEQUENCE [LARGE SCALE GENOMIC DNA]</scope>
    <source>
        <strain evidence="2 3">CCMP1102</strain>
    </source>
</reference>
<dbReference type="Proteomes" id="UP000095751">
    <property type="component" value="Unassembled WGS sequence"/>
</dbReference>
<dbReference type="AlphaFoldDB" id="A0A1E7ESS6"/>
<keyword evidence="1" id="KW-0732">Signal</keyword>
<sequence length="458" mass="51397">MTIRLVEMLLLSLVVFVSVASPFSSRHIGCYSNHRIISSYSIKSTAKIKSRITCCNSLPHKKQEIAIIGPLLSLSAPLIIGSSIVLDPPTPLQWRTIEASVEAHHRVSMNADSATTNEIQTTITSERLNLNTMATTDKSPLVAVLHRGAKDYATIAAIVGIVTKKGVKIDTGDAESFRESLASSTSIYYSDLSSVRLKAVGRGKLSLFNNKYLEGKEDDSPILVARMELLLDSNENGKKPTSPVHALNSLSTHAQRINFLHKDRQRIVRGLQAAQSRLEIAMGTWEDWDNIGSLNNDFRTTTKLVEEDKKEEFLNEFLQEYDYKQRGTHSTPTRSLPLSPNATRCIELDNYGLTTSSAYVDLTSMSKVLLEKLEHFYSPTRLETEDFEYECLSWCALQSLQIYLSPSEIHDALYICTNTCERLEILYHAMIKHKRDLHEIAQAKSTELMNCGEECDLF</sequence>
<keyword evidence="3" id="KW-1185">Reference proteome</keyword>
<gene>
    <name evidence="2" type="ORF">FRACYDRAFT_249275</name>
</gene>
<dbReference type="OrthoDB" id="42617at2759"/>
<name>A0A1E7ESS6_9STRA</name>
<accession>A0A1E7ESS6</accession>
<feature type="chain" id="PRO_5009192201" evidence="1">
    <location>
        <begin position="21"/>
        <end position="458"/>
    </location>
</feature>
<evidence type="ECO:0000313" key="3">
    <source>
        <dbReference type="Proteomes" id="UP000095751"/>
    </source>
</evidence>
<evidence type="ECO:0000313" key="2">
    <source>
        <dbReference type="EMBL" id="OEU08932.1"/>
    </source>
</evidence>